<evidence type="ECO:0000256" key="6">
    <source>
        <dbReference type="ARBA" id="ARBA00022833"/>
    </source>
</evidence>
<dbReference type="GO" id="GO:0046872">
    <property type="term" value="F:metal ion binding"/>
    <property type="evidence" value="ECO:0007669"/>
    <property type="project" value="UniProtKB-KW"/>
</dbReference>
<evidence type="ECO:0000313" key="14">
    <source>
        <dbReference type="Proteomes" id="UP000709295"/>
    </source>
</evidence>
<keyword evidence="10" id="KW-0732">Signal</keyword>
<reference evidence="13" key="1">
    <citation type="submission" date="2021-01" db="EMBL/GenBank/DDBJ databases">
        <title>Phytophthora aleatoria, a newly-described species from Pinus radiata is distinct from Phytophthora cactorum isolates based on comparative genomics.</title>
        <authorList>
            <person name="Mcdougal R."/>
            <person name="Panda P."/>
            <person name="Williams N."/>
            <person name="Studholme D.J."/>
        </authorList>
    </citation>
    <scope>NUCLEOTIDE SEQUENCE</scope>
    <source>
        <strain evidence="13">NZFS 4037</strain>
    </source>
</reference>
<feature type="domain" description="PROP1-like PPR" evidence="12">
    <location>
        <begin position="161"/>
        <end position="377"/>
    </location>
</feature>
<dbReference type="CDD" id="cd18718">
    <property type="entry name" value="PIN_PRORP"/>
    <property type="match status" value="1"/>
</dbReference>
<keyword evidence="7" id="KW-0809">Transit peptide</keyword>
<dbReference type="Pfam" id="PF17177">
    <property type="entry name" value="PPR_long"/>
    <property type="match status" value="1"/>
</dbReference>
<dbReference type="SMART" id="SM01187">
    <property type="entry name" value="Elicitin"/>
    <property type="match status" value="1"/>
</dbReference>
<dbReference type="Pfam" id="PF16953">
    <property type="entry name" value="PRORP"/>
    <property type="match status" value="1"/>
</dbReference>
<comment type="subcellular location">
    <subcellularLocation>
        <location evidence="1">Mitochondrion</location>
    </subcellularLocation>
</comment>
<dbReference type="InterPro" id="IPR033495">
    <property type="entry name" value="MRPP3_PIN_dom"/>
</dbReference>
<name>A0A8J5MGN9_9STRA</name>
<keyword evidence="4" id="KW-0677">Repeat</keyword>
<dbReference type="EMBL" id="JAENGY010000292">
    <property type="protein sequence ID" value="KAG6966783.1"/>
    <property type="molecule type" value="Genomic_DNA"/>
</dbReference>
<dbReference type="GO" id="GO:0004526">
    <property type="term" value="F:ribonuclease P activity"/>
    <property type="evidence" value="ECO:0007669"/>
    <property type="project" value="TreeGrafter"/>
</dbReference>
<keyword evidence="3" id="KW-0479">Metal-binding</keyword>
<dbReference type="GO" id="GO:0005739">
    <property type="term" value="C:mitochondrion"/>
    <property type="evidence" value="ECO:0007669"/>
    <property type="project" value="UniProtKB-SubCell"/>
</dbReference>
<dbReference type="Proteomes" id="UP000709295">
    <property type="component" value="Unassembled WGS sequence"/>
</dbReference>
<feature type="chain" id="PRO_5035252599" evidence="10">
    <location>
        <begin position="21"/>
        <end position="637"/>
    </location>
</feature>
<evidence type="ECO:0000256" key="10">
    <source>
        <dbReference type="SAM" id="SignalP"/>
    </source>
</evidence>
<proteinExistence type="inferred from homology"/>
<accession>A0A8J5MGN9</accession>
<keyword evidence="5" id="KW-0378">Hydrolase</keyword>
<dbReference type="InterPro" id="IPR033443">
    <property type="entry name" value="PROP1-like_PPR_dom"/>
</dbReference>
<protein>
    <submittedName>
        <fullName evidence="13">Uncharacterized protein</fullName>
    </submittedName>
</protein>
<gene>
    <name evidence="13" type="ORF">JG688_00006593</name>
</gene>
<dbReference type="GO" id="GO:0001682">
    <property type="term" value="P:tRNA 5'-leader removal"/>
    <property type="evidence" value="ECO:0007669"/>
    <property type="project" value="TreeGrafter"/>
</dbReference>
<evidence type="ECO:0000256" key="9">
    <source>
        <dbReference type="PROSITE-ProRule" id="PRU00708"/>
    </source>
</evidence>
<evidence type="ECO:0000256" key="2">
    <source>
        <dbReference type="ARBA" id="ARBA00007626"/>
    </source>
</evidence>
<dbReference type="InterPro" id="IPR031595">
    <property type="entry name" value="PRORP_C"/>
</dbReference>
<keyword evidence="14" id="KW-1185">Reference proteome</keyword>
<evidence type="ECO:0000259" key="12">
    <source>
        <dbReference type="Pfam" id="PF17177"/>
    </source>
</evidence>
<feature type="repeat" description="PPR" evidence="9">
    <location>
        <begin position="256"/>
        <end position="290"/>
    </location>
</feature>
<evidence type="ECO:0000256" key="8">
    <source>
        <dbReference type="ARBA" id="ARBA00023128"/>
    </source>
</evidence>
<keyword evidence="8" id="KW-0496">Mitochondrion</keyword>
<evidence type="ECO:0000256" key="7">
    <source>
        <dbReference type="ARBA" id="ARBA00022946"/>
    </source>
</evidence>
<comment type="caution">
    <text evidence="13">The sequence shown here is derived from an EMBL/GenBank/DDBJ whole genome shotgun (WGS) entry which is preliminary data.</text>
</comment>
<evidence type="ECO:0000313" key="13">
    <source>
        <dbReference type="EMBL" id="KAG6966783.1"/>
    </source>
</evidence>
<organism evidence="13 14">
    <name type="scientific">Phytophthora aleatoria</name>
    <dbReference type="NCBI Taxonomy" id="2496075"/>
    <lineage>
        <taxon>Eukaryota</taxon>
        <taxon>Sar</taxon>
        <taxon>Stramenopiles</taxon>
        <taxon>Oomycota</taxon>
        <taxon>Peronosporomycetes</taxon>
        <taxon>Peronosporales</taxon>
        <taxon>Peronosporaceae</taxon>
        <taxon>Phytophthora</taxon>
    </lineage>
</organism>
<sequence>MRCWTFGAALAMLVFGSADALDNCDSNVLVKAYEGLNVNAQLVSCMTQNNFSAALDGSVDLTTVNAATAPEQVKSICAADSCKTILSALVGSANFNLTNCIVGNNIQQQQQTTFSVLSSDSGSAAGVTPGKYCNLAGSKRPAEAALAADGAEPALKLTKMQRRRERRQTPAEKLEYQYRIQVQQCAQEDDATRALEIYEQMKSEGVNVAPYIYNVVINVCSRADAPAAFKDGAYKVYQDMKQASASSKQKKKSDSGEPMYSAMIKLCSKAHDFDACETIIAEMEAAKVEPKLRTFGPLLQAHSEAGNLDKCIWVHEKLLSHELELTEDDHAALLRACVKAGNVRFYAFLDSFIDEIWQPSLSTWDVLKEWFSSEAAQVNGRKWKISEGTVSEEGVCSVTGDQLQSVELSAELTTELLSKIEKLVRTDEKRMAQWDEFKQWLEEFGPFDVVIDAANVGYCNQNFDGGGFNYAQVELMVQHYEAQDKKVLVVLHERRTSDEEVPAENRAQIAEWRASRKMFNCQYGNNDDWYWLYAAVKLGGRTLMISNDEMRDHHFQMIHNRAFRRWKERHQVHYQVYGSGVTVDEPLPYSARPQRVGDNWHFPAADTAADDSSSTTETASAQVADRKWLCVELASAI</sequence>
<feature type="signal peptide" evidence="10">
    <location>
        <begin position="1"/>
        <end position="20"/>
    </location>
</feature>
<evidence type="ECO:0000256" key="4">
    <source>
        <dbReference type="ARBA" id="ARBA00022737"/>
    </source>
</evidence>
<dbReference type="PANTHER" id="PTHR13547:SF1">
    <property type="entry name" value="MITOCHONDRIAL RIBONUCLEASE P CATALYTIC SUBUNIT"/>
    <property type="match status" value="1"/>
</dbReference>
<dbReference type="GO" id="GO:0005576">
    <property type="term" value="C:extracellular region"/>
    <property type="evidence" value="ECO:0007669"/>
    <property type="project" value="InterPro"/>
</dbReference>
<comment type="similarity">
    <text evidence="2">Belongs to the PPR family. P subfamily.</text>
</comment>
<dbReference type="AlphaFoldDB" id="A0A8J5MGN9"/>
<evidence type="ECO:0000256" key="5">
    <source>
        <dbReference type="ARBA" id="ARBA00022801"/>
    </source>
</evidence>
<dbReference type="InterPro" id="IPR002885">
    <property type="entry name" value="PPR_rpt"/>
</dbReference>
<feature type="domain" description="PRORP" evidence="11">
    <location>
        <begin position="391"/>
        <end position="630"/>
    </location>
</feature>
<keyword evidence="6" id="KW-0862">Zinc</keyword>
<dbReference type="NCBIfam" id="TIGR00756">
    <property type="entry name" value="PPR"/>
    <property type="match status" value="1"/>
</dbReference>
<dbReference type="PANTHER" id="PTHR13547">
    <property type="match status" value="1"/>
</dbReference>
<evidence type="ECO:0000259" key="11">
    <source>
        <dbReference type="Pfam" id="PF16953"/>
    </source>
</evidence>
<dbReference type="InterPro" id="IPR002200">
    <property type="entry name" value="Elicitin"/>
</dbReference>
<dbReference type="PROSITE" id="PS51375">
    <property type="entry name" value="PPR"/>
    <property type="match status" value="1"/>
</dbReference>
<evidence type="ECO:0000256" key="1">
    <source>
        <dbReference type="ARBA" id="ARBA00004173"/>
    </source>
</evidence>
<evidence type="ECO:0000256" key="3">
    <source>
        <dbReference type="ARBA" id="ARBA00022723"/>
    </source>
</evidence>